<evidence type="ECO:0000313" key="3">
    <source>
        <dbReference type="Proteomes" id="UP000515756"/>
    </source>
</evidence>
<name>A0A6S4TNL7_AERCA</name>
<dbReference type="EMBL" id="AP021927">
    <property type="protein sequence ID" value="BBQ29647.1"/>
    <property type="molecule type" value="Genomic_DNA"/>
</dbReference>
<dbReference type="Gene3D" id="3.30.70.1290">
    <property type="entry name" value="Transposase IS200-like"/>
    <property type="match status" value="1"/>
</dbReference>
<dbReference type="SUPFAM" id="SSF143422">
    <property type="entry name" value="Transposase IS200-like"/>
    <property type="match status" value="1"/>
</dbReference>
<dbReference type="GO" id="GO:0006313">
    <property type="term" value="P:DNA transposition"/>
    <property type="evidence" value="ECO:0007669"/>
    <property type="project" value="InterPro"/>
</dbReference>
<protein>
    <submittedName>
        <fullName evidence="2">Transposase</fullName>
    </submittedName>
</protein>
<feature type="domain" description="Transposase IS200-like" evidence="1">
    <location>
        <begin position="12"/>
        <end position="187"/>
    </location>
</feature>
<dbReference type="GO" id="GO:0003677">
    <property type="term" value="F:DNA binding"/>
    <property type="evidence" value="ECO:0007669"/>
    <property type="project" value="InterPro"/>
</dbReference>
<proteinExistence type="predicted"/>
<dbReference type="SMART" id="SM01321">
    <property type="entry name" value="Y1_Tnp"/>
    <property type="match status" value="1"/>
</dbReference>
<gene>
    <name evidence="2" type="ORF">WP2W18E01_12290</name>
</gene>
<dbReference type="GO" id="GO:0004803">
    <property type="term" value="F:transposase activity"/>
    <property type="evidence" value="ECO:0007669"/>
    <property type="project" value="InterPro"/>
</dbReference>
<evidence type="ECO:0000313" key="2">
    <source>
        <dbReference type="EMBL" id="BBQ29647.1"/>
    </source>
</evidence>
<dbReference type="AlphaFoldDB" id="A0A6S4TNL7"/>
<dbReference type="Proteomes" id="UP000515756">
    <property type="component" value="Chromosome"/>
</dbReference>
<dbReference type="RefSeq" id="WP_182936000.1">
    <property type="nucleotide sequence ID" value="NZ_AP021927.1"/>
</dbReference>
<dbReference type="InterPro" id="IPR002686">
    <property type="entry name" value="Transposase_17"/>
</dbReference>
<dbReference type="PANTHER" id="PTHR34322">
    <property type="entry name" value="TRANSPOSASE, Y1_TNP DOMAIN-CONTAINING"/>
    <property type="match status" value="1"/>
</dbReference>
<accession>A0A6S4TNL7</accession>
<evidence type="ECO:0000259" key="1">
    <source>
        <dbReference type="SMART" id="SM01321"/>
    </source>
</evidence>
<organism evidence="2 3">
    <name type="scientific">Aeromonas caviae</name>
    <name type="common">Aeromonas punctata</name>
    <dbReference type="NCBI Taxonomy" id="648"/>
    <lineage>
        <taxon>Bacteria</taxon>
        <taxon>Pseudomonadati</taxon>
        <taxon>Pseudomonadota</taxon>
        <taxon>Gammaproteobacteria</taxon>
        <taxon>Aeromonadales</taxon>
        <taxon>Aeromonadaceae</taxon>
        <taxon>Aeromonas</taxon>
    </lineage>
</organism>
<dbReference type="InterPro" id="IPR036515">
    <property type="entry name" value="Transposase_17_sf"/>
</dbReference>
<sequence>MTIARSRQISLQDTPYYHVVSRCVRRAFLCGEDAHSGQSYEHRRQWVVDKLGQLSRLFAIGVCAYAVMSNHYHLVLKVESDTAANWSEREVAERWAALFQWPLLVRRWYQGESLIEPELVVVQQLIGQWRERLHSISWFVRLLNENLARQANREDGCKGHFWEGRFKSQALLTESALLACMTYVDLNPIRAGLSDRPEQSDYTSLKQRLDGEQSAAPLPPLLLPFAHEARPDSLPYTFADYLMLVDWTGRAIRVDKRGHIPVCLAPILTRLGLDEVRWLKQVTLFRRQGIRVVGDKEHCQQFAWHCGQRRCHQPSL</sequence>
<reference evidence="2 3" key="1">
    <citation type="submission" date="2019-12" db="EMBL/GenBank/DDBJ databases">
        <title>complete genome sequences of Aeromonas caviae str. WP2-W18-ESBL-01 isolated from wastewater treatment plant effluent.</title>
        <authorList>
            <person name="Sekizuka T."/>
            <person name="Itokawa K."/>
            <person name="Yatsu K."/>
            <person name="Inamine Y."/>
            <person name="Kuroda M."/>
        </authorList>
    </citation>
    <scope>NUCLEOTIDE SEQUENCE [LARGE SCALE GENOMIC DNA]</scope>
    <source>
        <strain evidence="2 3">WP2-W18-ESBL-01</strain>
    </source>
</reference>
<dbReference type="PANTHER" id="PTHR34322:SF2">
    <property type="entry name" value="TRANSPOSASE IS200-LIKE DOMAIN-CONTAINING PROTEIN"/>
    <property type="match status" value="1"/>
</dbReference>